<dbReference type="Pfam" id="PF23140">
    <property type="entry name" value="Gp80"/>
    <property type="match status" value="1"/>
</dbReference>
<keyword evidence="2" id="KW-1185">Reference proteome</keyword>
<accession>A0A1U9KJV2</accession>
<protein>
    <submittedName>
        <fullName evidence="1">Uncharacterized protein</fullName>
    </submittedName>
</protein>
<organism evidence="1 2">
    <name type="scientific">Acetobacter aceti</name>
    <dbReference type="NCBI Taxonomy" id="435"/>
    <lineage>
        <taxon>Bacteria</taxon>
        <taxon>Pseudomonadati</taxon>
        <taxon>Pseudomonadota</taxon>
        <taxon>Alphaproteobacteria</taxon>
        <taxon>Acetobacterales</taxon>
        <taxon>Acetobacteraceae</taxon>
        <taxon>Acetobacter</taxon>
        <taxon>Acetobacter subgen. Acetobacter</taxon>
    </lineage>
</organism>
<reference evidence="1 2" key="1">
    <citation type="submission" date="2016-03" db="EMBL/GenBank/DDBJ databases">
        <title>Acetic acid bacteria sequencing.</title>
        <authorList>
            <person name="Brandt J."/>
            <person name="Jakob F."/>
            <person name="Vogel R.F."/>
        </authorList>
    </citation>
    <scope>NUCLEOTIDE SEQUENCE [LARGE SCALE GENOMIC DNA]</scope>
    <source>
        <strain evidence="1 2">TMW2.1153</strain>
    </source>
</reference>
<dbReference type="AlphaFoldDB" id="A0A1U9KJV2"/>
<dbReference type="Proteomes" id="UP000188937">
    <property type="component" value="Chromosome"/>
</dbReference>
<dbReference type="EMBL" id="CP014692">
    <property type="protein sequence ID" value="AQS86036.1"/>
    <property type="molecule type" value="Genomic_DNA"/>
</dbReference>
<gene>
    <name evidence="1" type="ORF">A0U92_16190</name>
</gene>
<dbReference type="OrthoDB" id="7219770at2"/>
<dbReference type="STRING" id="435.A0U92_16190"/>
<evidence type="ECO:0000313" key="1">
    <source>
        <dbReference type="EMBL" id="AQS86036.1"/>
    </source>
</evidence>
<name>A0A1U9KJV2_ACEAC</name>
<sequence length="197" mass="20443">MAFFKGYLGLLVTGPATVAMESSGGGYARQAIAFTPLGDGRRTLSVSQSCSFGYATTDWGAVTALALYTDNTATSEPLVAWSVSPRTISVGQTYSVPAEYLSLLIQREGFFSVNDQIGTTESGTALIARQPVSVYAGIMTPAMAGNSSTSGSGSGTFTLSQLNQLLSQLMQGLPTSDPGDGTSLWLNANLLSISIKS</sequence>
<dbReference type="KEGG" id="aace:A0U92_16190"/>
<proteinExistence type="predicted"/>
<dbReference type="InterPro" id="IPR056908">
    <property type="entry name" value="Gp80-like"/>
</dbReference>
<evidence type="ECO:0000313" key="2">
    <source>
        <dbReference type="Proteomes" id="UP000188937"/>
    </source>
</evidence>